<dbReference type="EMBL" id="OV725079">
    <property type="protein sequence ID" value="CAH1395356.1"/>
    <property type="molecule type" value="Genomic_DNA"/>
</dbReference>
<dbReference type="AlphaFoldDB" id="A0A9P0H444"/>
<evidence type="ECO:0000313" key="1">
    <source>
        <dbReference type="EMBL" id="CAH1395356.1"/>
    </source>
</evidence>
<evidence type="ECO:0000313" key="2">
    <source>
        <dbReference type="Proteomes" id="UP001152798"/>
    </source>
</evidence>
<reference evidence="1" key="1">
    <citation type="submission" date="2022-01" db="EMBL/GenBank/DDBJ databases">
        <authorList>
            <person name="King R."/>
        </authorList>
    </citation>
    <scope>NUCLEOTIDE SEQUENCE</scope>
</reference>
<accession>A0A9P0H444</accession>
<proteinExistence type="predicted"/>
<dbReference type="Proteomes" id="UP001152798">
    <property type="component" value="Chromosome 3"/>
</dbReference>
<gene>
    <name evidence="1" type="ORF">NEZAVI_LOCUS5652</name>
</gene>
<sequence>MTALPRQSIAIAEPSALAQLYLSSKADVLLGPRLRPDPARCTSSTPTSAGYVVFNGSTGGENCVERVGPAINTKRRSGLDRADSFVTGIWKSEEHVLFTMSFGGSFRRVRTCTKGQPGILRRTAAGDPISQRIATCPGLRKYLHRMEKFSCAPRPGDLDRVPRKALIPKLSKT</sequence>
<name>A0A9P0H444_NEZVI</name>
<protein>
    <submittedName>
        <fullName evidence="1">Uncharacterized protein</fullName>
    </submittedName>
</protein>
<organism evidence="1 2">
    <name type="scientific">Nezara viridula</name>
    <name type="common">Southern green stink bug</name>
    <name type="synonym">Cimex viridulus</name>
    <dbReference type="NCBI Taxonomy" id="85310"/>
    <lineage>
        <taxon>Eukaryota</taxon>
        <taxon>Metazoa</taxon>
        <taxon>Ecdysozoa</taxon>
        <taxon>Arthropoda</taxon>
        <taxon>Hexapoda</taxon>
        <taxon>Insecta</taxon>
        <taxon>Pterygota</taxon>
        <taxon>Neoptera</taxon>
        <taxon>Paraneoptera</taxon>
        <taxon>Hemiptera</taxon>
        <taxon>Heteroptera</taxon>
        <taxon>Panheteroptera</taxon>
        <taxon>Pentatomomorpha</taxon>
        <taxon>Pentatomoidea</taxon>
        <taxon>Pentatomidae</taxon>
        <taxon>Pentatominae</taxon>
        <taxon>Nezara</taxon>
    </lineage>
</organism>
<keyword evidence="2" id="KW-1185">Reference proteome</keyword>